<dbReference type="CDD" id="cd00635">
    <property type="entry name" value="PLPDE_III_YBL036c_like"/>
    <property type="match status" value="1"/>
</dbReference>
<gene>
    <name evidence="5" type="ORF">IV494_03935</name>
</gene>
<feature type="modified residue" description="N6-(pyridoxal phosphate)lysine" evidence="2">
    <location>
        <position position="33"/>
    </location>
</feature>
<dbReference type="EMBL" id="JADPVI010000001">
    <property type="protein sequence ID" value="MBF8456324.1"/>
    <property type="molecule type" value="Genomic_DNA"/>
</dbReference>
<dbReference type="InterPro" id="IPR029066">
    <property type="entry name" value="PLP-binding_barrel"/>
</dbReference>
<dbReference type="NCBIfam" id="TIGR00044">
    <property type="entry name" value="YggS family pyridoxal phosphate-dependent enzyme"/>
    <property type="match status" value="1"/>
</dbReference>
<comment type="caution">
    <text evidence="5">The sequence shown here is derived from an EMBL/GenBank/DDBJ whole genome shotgun (WGS) entry which is preliminary data.</text>
</comment>
<dbReference type="PIRSF" id="PIRSF004848">
    <property type="entry name" value="YBL036c_PLPDEIII"/>
    <property type="match status" value="1"/>
</dbReference>
<dbReference type="PANTHER" id="PTHR10146:SF14">
    <property type="entry name" value="PYRIDOXAL PHOSPHATE HOMEOSTASIS PROTEIN"/>
    <property type="match status" value="1"/>
</dbReference>
<comment type="function">
    <text evidence="2">Pyridoxal 5'-phosphate (PLP)-binding protein, which is involved in PLP homeostasis.</text>
</comment>
<evidence type="ECO:0000256" key="3">
    <source>
        <dbReference type="RuleBase" id="RU004514"/>
    </source>
</evidence>
<dbReference type="Gene3D" id="3.20.20.10">
    <property type="entry name" value="Alanine racemase"/>
    <property type="match status" value="1"/>
</dbReference>
<name>A0ABS0F9E1_9FLAO</name>
<evidence type="ECO:0000313" key="6">
    <source>
        <dbReference type="Proteomes" id="UP000660070"/>
    </source>
</evidence>
<evidence type="ECO:0000259" key="4">
    <source>
        <dbReference type="Pfam" id="PF01168"/>
    </source>
</evidence>
<keyword evidence="1 2" id="KW-0663">Pyridoxal phosphate</keyword>
<dbReference type="InterPro" id="IPR001608">
    <property type="entry name" value="Ala_racemase_N"/>
</dbReference>
<evidence type="ECO:0000256" key="2">
    <source>
        <dbReference type="HAMAP-Rule" id="MF_02087"/>
    </source>
</evidence>
<proteinExistence type="inferred from homology"/>
<dbReference type="HAMAP" id="MF_02087">
    <property type="entry name" value="PLP_homeostasis"/>
    <property type="match status" value="1"/>
</dbReference>
<accession>A0ABS0F9E1</accession>
<organism evidence="5 6">
    <name type="scientific">Kaistella gelatinilytica</name>
    <dbReference type="NCBI Taxonomy" id="2787636"/>
    <lineage>
        <taxon>Bacteria</taxon>
        <taxon>Pseudomonadati</taxon>
        <taxon>Bacteroidota</taxon>
        <taxon>Flavobacteriia</taxon>
        <taxon>Flavobacteriales</taxon>
        <taxon>Weeksellaceae</taxon>
        <taxon>Chryseobacterium group</taxon>
        <taxon>Kaistella</taxon>
    </lineage>
</organism>
<feature type="domain" description="Alanine racemase N-terminal" evidence="4">
    <location>
        <begin position="10"/>
        <end position="223"/>
    </location>
</feature>
<evidence type="ECO:0000256" key="1">
    <source>
        <dbReference type="ARBA" id="ARBA00022898"/>
    </source>
</evidence>
<keyword evidence="6" id="KW-1185">Reference proteome</keyword>
<dbReference type="SUPFAM" id="SSF51419">
    <property type="entry name" value="PLP-binding barrel"/>
    <property type="match status" value="1"/>
</dbReference>
<dbReference type="PANTHER" id="PTHR10146">
    <property type="entry name" value="PROLINE SYNTHETASE CO-TRANSCRIBED BACTERIAL HOMOLOG PROTEIN"/>
    <property type="match status" value="1"/>
</dbReference>
<dbReference type="Proteomes" id="UP000660070">
    <property type="component" value="Unassembled WGS sequence"/>
</dbReference>
<evidence type="ECO:0000313" key="5">
    <source>
        <dbReference type="EMBL" id="MBF8456324.1"/>
    </source>
</evidence>
<dbReference type="Pfam" id="PF01168">
    <property type="entry name" value="Ala_racemase_N"/>
    <property type="match status" value="1"/>
</dbReference>
<dbReference type="InterPro" id="IPR011078">
    <property type="entry name" value="PyrdxlP_homeostasis"/>
</dbReference>
<sequence length="227" mass="26122">MNEDLDKFSEITDNYKKISSKIQADVELVAVSKTHPVEMIQHIYDQGQRVFGENKVQELVEKQLLLPKDIRWHLIGHLQTNKVKYIASFIDTIQSVDSEKLLEEIDKQAEKNNRKIKVLLQVKIAEEETKFGLEIHEAKEIFQEYLNGKFPNIEVKGLMGMATLTEDKNQVKKEFTLLKQIFDKLSLQRKLDILSMGMSDDFPVAIECGANSVRVGSAIFGHRNYNL</sequence>
<protein>
    <recommendedName>
        <fullName evidence="2">Pyridoxal phosphate homeostasis protein</fullName>
        <shortName evidence="2">PLP homeostasis protein</shortName>
    </recommendedName>
</protein>
<comment type="similarity">
    <text evidence="2 3">Belongs to the pyridoxal phosphate-binding protein YggS/PROSC family.</text>
</comment>
<reference evidence="5 6" key="1">
    <citation type="submission" date="2020-11" db="EMBL/GenBank/DDBJ databases">
        <title>Kaistella gelatinilytica sp. nov., a flavobacterium isolated from Antarctic Soil.</title>
        <authorList>
            <person name="Li J."/>
        </authorList>
    </citation>
    <scope>NUCLEOTIDE SEQUENCE [LARGE SCALE GENOMIC DNA]</scope>
    <source>
        <strain evidence="5 6">G5-32</strain>
    </source>
</reference>
<dbReference type="RefSeq" id="WP_196078854.1">
    <property type="nucleotide sequence ID" value="NZ_JADPVI010000001.1"/>
</dbReference>